<dbReference type="RefSeq" id="WP_274356468.1">
    <property type="nucleotide sequence ID" value="NZ_CP118099.1"/>
</dbReference>
<name>A0ABY7WWP3_9BACL</name>
<dbReference type="InterPro" id="IPR014044">
    <property type="entry name" value="CAP_dom"/>
</dbReference>
<protein>
    <submittedName>
        <fullName evidence="2">CAP domain-containing protein</fullName>
    </submittedName>
</protein>
<evidence type="ECO:0000313" key="3">
    <source>
        <dbReference type="Proteomes" id="UP001213680"/>
    </source>
</evidence>
<dbReference type="InterPro" id="IPR003646">
    <property type="entry name" value="SH3-like_bac-type"/>
</dbReference>
<gene>
    <name evidence="2" type="ORF">PTI97_10745</name>
</gene>
<dbReference type="InterPro" id="IPR035940">
    <property type="entry name" value="CAP_sf"/>
</dbReference>
<dbReference type="SUPFAM" id="SSF55797">
    <property type="entry name" value="PR-1-like"/>
    <property type="match status" value="1"/>
</dbReference>
<dbReference type="PROSITE" id="PS51781">
    <property type="entry name" value="SH3B"/>
    <property type="match status" value="1"/>
</dbReference>
<dbReference type="Gene3D" id="2.30.30.40">
    <property type="entry name" value="SH3 Domains"/>
    <property type="match status" value="2"/>
</dbReference>
<proteinExistence type="predicted"/>
<organism evidence="2 3">
    <name type="scientific">Exiguobacterium marinum</name>
    <dbReference type="NCBI Taxonomy" id="273528"/>
    <lineage>
        <taxon>Bacteria</taxon>
        <taxon>Bacillati</taxon>
        <taxon>Bacillota</taxon>
        <taxon>Bacilli</taxon>
        <taxon>Bacillales</taxon>
        <taxon>Bacillales Family XII. Incertae Sedis</taxon>
        <taxon>Exiguobacterium</taxon>
    </lineage>
</organism>
<reference evidence="2 3" key="1">
    <citation type="submission" date="2023-02" db="EMBL/GenBank/DDBJ databases">
        <title>A bacterium isolated from plastisphere.</title>
        <authorList>
            <person name="Sun Y."/>
        </authorList>
    </citation>
    <scope>NUCLEOTIDE SEQUENCE [LARGE SCALE GENOMIC DNA]</scope>
    <source>
        <strain evidence="3">a-1</strain>
    </source>
</reference>
<keyword evidence="3" id="KW-1185">Reference proteome</keyword>
<dbReference type="Pfam" id="PF00188">
    <property type="entry name" value="CAP"/>
    <property type="match status" value="1"/>
</dbReference>
<feature type="domain" description="SH3b" evidence="1">
    <location>
        <begin position="109"/>
        <end position="175"/>
    </location>
</feature>
<dbReference type="Pfam" id="PF08239">
    <property type="entry name" value="SH3_3"/>
    <property type="match status" value="1"/>
</dbReference>
<evidence type="ECO:0000259" key="1">
    <source>
        <dbReference type="PROSITE" id="PS51781"/>
    </source>
</evidence>
<dbReference type="SMART" id="SM00287">
    <property type="entry name" value="SH3b"/>
    <property type="match status" value="2"/>
</dbReference>
<accession>A0ABY7WWP3</accession>
<dbReference type="PANTHER" id="PTHR31157:SF1">
    <property type="entry name" value="SCP DOMAIN-CONTAINING PROTEIN"/>
    <property type="match status" value="1"/>
</dbReference>
<dbReference type="Proteomes" id="UP001213680">
    <property type="component" value="Chromosome"/>
</dbReference>
<dbReference type="CDD" id="cd05379">
    <property type="entry name" value="CAP_bacterial"/>
    <property type="match status" value="1"/>
</dbReference>
<dbReference type="PANTHER" id="PTHR31157">
    <property type="entry name" value="SCP DOMAIN-CONTAINING PROTEIN"/>
    <property type="match status" value="1"/>
</dbReference>
<dbReference type="EMBL" id="CP118099">
    <property type="protein sequence ID" value="WDH75295.1"/>
    <property type="molecule type" value="Genomic_DNA"/>
</dbReference>
<sequence>MKKHIPLLLTMILTLGIIGSPLATNRVHAYYETSINTTGYVTKISQLNVRQTPSLSAKRLALIPRDGSMRVRTSFQLDGVRWYKIQWGSGYAYLPAKYVRLSTAEVKFTKPTYVKPSSVYLKSRPLTTSSNVKFVRQGTELETVSYRYTGTTRWYKVRYGTYTGYILSKHVRFTSPVNVLTETNKERMAAGLSLLAASSEANRVAQVRADEMARAGQFSHTLNENGTPGDTLDAYGVSYRGWGENIYKGSSDPVRAVNAWMNSSGHRANILKANYTHLGIGKATDAQGSTIHVQIFLTK</sequence>
<evidence type="ECO:0000313" key="2">
    <source>
        <dbReference type="EMBL" id="WDH75295.1"/>
    </source>
</evidence>
<dbReference type="Gene3D" id="3.40.33.10">
    <property type="entry name" value="CAP"/>
    <property type="match status" value="1"/>
</dbReference>